<dbReference type="EMBL" id="CQPD01000007">
    <property type="protein sequence ID" value="CNT78276.1"/>
    <property type="molecule type" value="Genomic_DNA"/>
</dbReference>
<dbReference type="AlphaFoldDB" id="A0A655BV26"/>
<reference evidence="1 2" key="1">
    <citation type="submission" date="2015-03" db="EMBL/GenBank/DDBJ databases">
        <authorList>
            <consortium name="Pathogen Informatics"/>
        </authorList>
    </citation>
    <scope>NUCLEOTIDE SEQUENCE [LARGE SCALE GENOMIC DNA]</scope>
    <source>
        <strain evidence="1 2">D4891</strain>
    </source>
</reference>
<protein>
    <submittedName>
        <fullName evidence="1">Uncharacterized protein</fullName>
    </submittedName>
</protein>
<evidence type="ECO:0000313" key="1">
    <source>
        <dbReference type="EMBL" id="CNT78276.1"/>
    </source>
</evidence>
<accession>A0A655BV26</accession>
<proteinExistence type="predicted"/>
<sequence length="129" mass="15231">MCISAQLLGIICGHIARRDGVYIDIVFRPLVRHQTRYSHYAAFRRGIRRNANAALEGKHRRDINNFAAVALGNKMFCRRLRHKEHALDVQVHDVIPVFFREINRIFTTDQTRVIHQNINMTVFRHRPFQ</sequence>
<dbReference type="Proteomes" id="UP000042394">
    <property type="component" value="Unassembled WGS sequence"/>
</dbReference>
<name>A0A655BV26_SALET</name>
<evidence type="ECO:0000313" key="2">
    <source>
        <dbReference type="Proteomes" id="UP000042394"/>
    </source>
</evidence>
<organism evidence="1 2">
    <name type="scientific">Salmonella enterica subsp. enterica serovar Bovismorbificans</name>
    <dbReference type="NCBI Taxonomy" id="58097"/>
    <lineage>
        <taxon>Bacteria</taxon>
        <taxon>Pseudomonadati</taxon>
        <taxon>Pseudomonadota</taxon>
        <taxon>Gammaproteobacteria</taxon>
        <taxon>Enterobacterales</taxon>
        <taxon>Enterobacteriaceae</taxon>
        <taxon>Salmonella</taxon>
    </lineage>
</organism>
<gene>
    <name evidence="1" type="ORF">ERS008207_00931</name>
</gene>